<reference evidence="7" key="1">
    <citation type="submission" date="2021-02" db="EMBL/GenBank/DDBJ databases">
        <title>Genome sequence of Rhodospirillales sp. strain TMPK1 isolated from soil.</title>
        <authorList>
            <person name="Nakai R."/>
            <person name="Kusada H."/>
            <person name="Tamaki H."/>
        </authorList>
    </citation>
    <scope>NUCLEOTIDE SEQUENCE</scope>
    <source>
        <strain evidence="7">TMPK1</strain>
    </source>
</reference>
<evidence type="ECO:0000256" key="1">
    <source>
        <dbReference type="ARBA" id="ARBA00022617"/>
    </source>
</evidence>
<dbReference type="GO" id="GO:0046872">
    <property type="term" value="F:metal ion binding"/>
    <property type="evidence" value="ECO:0007669"/>
    <property type="project" value="UniProtKB-KW"/>
</dbReference>
<keyword evidence="5" id="KW-0732">Signal</keyword>
<keyword evidence="2 4" id="KW-0479">Metal-binding</keyword>
<dbReference type="PROSITE" id="PS51007">
    <property type="entry name" value="CYTC"/>
    <property type="match status" value="1"/>
</dbReference>
<dbReference type="GO" id="GO:0009055">
    <property type="term" value="F:electron transfer activity"/>
    <property type="evidence" value="ECO:0007669"/>
    <property type="project" value="InterPro"/>
</dbReference>
<protein>
    <recommendedName>
        <fullName evidence="6">Cytochrome c domain-containing protein</fullName>
    </recommendedName>
</protein>
<evidence type="ECO:0000313" key="8">
    <source>
        <dbReference type="Proteomes" id="UP000681075"/>
    </source>
</evidence>
<feature type="domain" description="Cytochrome c" evidence="6">
    <location>
        <begin position="26"/>
        <end position="105"/>
    </location>
</feature>
<dbReference type="Proteomes" id="UP000681075">
    <property type="component" value="Unassembled WGS sequence"/>
</dbReference>
<dbReference type="SUPFAM" id="SSF46626">
    <property type="entry name" value="Cytochrome c"/>
    <property type="match status" value="1"/>
</dbReference>
<dbReference type="GO" id="GO:0020037">
    <property type="term" value="F:heme binding"/>
    <property type="evidence" value="ECO:0007669"/>
    <property type="project" value="InterPro"/>
</dbReference>
<gene>
    <name evidence="7" type="ORF">TMPK1_12340</name>
</gene>
<keyword evidence="3 4" id="KW-0408">Iron</keyword>
<dbReference type="EMBL" id="BOPV01000001">
    <property type="protein sequence ID" value="GIL38997.1"/>
    <property type="molecule type" value="Genomic_DNA"/>
</dbReference>
<evidence type="ECO:0000313" key="7">
    <source>
        <dbReference type="EMBL" id="GIL38997.1"/>
    </source>
</evidence>
<proteinExistence type="predicted"/>
<evidence type="ECO:0000256" key="4">
    <source>
        <dbReference type="PROSITE-ProRule" id="PRU00433"/>
    </source>
</evidence>
<dbReference type="RefSeq" id="WP_420242098.1">
    <property type="nucleotide sequence ID" value="NZ_BOPV01000001.1"/>
</dbReference>
<evidence type="ECO:0000256" key="2">
    <source>
        <dbReference type="ARBA" id="ARBA00022723"/>
    </source>
</evidence>
<name>A0A8S8XCG7_9PROT</name>
<dbReference type="AlphaFoldDB" id="A0A8S8XCG7"/>
<keyword evidence="1 4" id="KW-0349">Heme</keyword>
<evidence type="ECO:0000259" key="6">
    <source>
        <dbReference type="PROSITE" id="PS51007"/>
    </source>
</evidence>
<dbReference type="InterPro" id="IPR009056">
    <property type="entry name" value="Cyt_c-like_dom"/>
</dbReference>
<feature type="chain" id="PRO_5035946155" description="Cytochrome c domain-containing protein" evidence="5">
    <location>
        <begin position="20"/>
        <end position="105"/>
    </location>
</feature>
<dbReference type="InterPro" id="IPR036909">
    <property type="entry name" value="Cyt_c-like_dom_sf"/>
</dbReference>
<keyword evidence="8" id="KW-1185">Reference proteome</keyword>
<accession>A0A8S8XCG7</accession>
<dbReference type="Gene3D" id="1.10.760.10">
    <property type="entry name" value="Cytochrome c-like domain"/>
    <property type="match status" value="1"/>
</dbReference>
<comment type="caution">
    <text evidence="7">The sequence shown here is derived from an EMBL/GenBank/DDBJ whole genome shotgun (WGS) entry which is preliminary data.</text>
</comment>
<evidence type="ECO:0000256" key="3">
    <source>
        <dbReference type="ARBA" id="ARBA00023004"/>
    </source>
</evidence>
<evidence type="ECO:0000256" key="5">
    <source>
        <dbReference type="SAM" id="SignalP"/>
    </source>
</evidence>
<sequence>MPRILLLASLLLVSSAAVADEDAIKLKAGPGHDQVLQNCAVCHSLDYVRMNATFMTPQVWDAEVQKMIKAYGAPIEAGDAKIITDYLATQYGVPAPAPAPAKAGN</sequence>
<organism evidence="7 8">
    <name type="scientific">Roseiterribacter gracilis</name>
    <dbReference type="NCBI Taxonomy" id="2812848"/>
    <lineage>
        <taxon>Bacteria</taxon>
        <taxon>Pseudomonadati</taxon>
        <taxon>Pseudomonadota</taxon>
        <taxon>Alphaproteobacteria</taxon>
        <taxon>Rhodospirillales</taxon>
        <taxon>Roseiterribacteraceae</taxon>
        <taxon>Roseiterribacter</taxon>
    </lineage>
</organism>
<feature type="signal peptide" evidence="5">
    <location>
        <begin position="1"/>
        <end position="19"/>
    </location>
</feature>